<organism evidence="1 2">
    <name type="scientific">Edaphobacter modestus</name>
    <dbReference type="NCBI Taxonomy" id="388466"/>
    <lineage>
        <taxon>Bacteria</taxon>
        <taxon>Pseudomonadati</taxon>
        <taxon>Acidobacteriota</taxon>
        <taxon>Terriglobia</taxon>
        <taxon>Terriglobales</taxon>
        <taxon>Acidobacteriaceae</taxon>
        <taxon>Edaphobacter</taxon>
    </lineage>
</organism>
<reference evidence="1 2" key="1">
    <citation type="submission" date="2019-02" db="EMBL/GenBank/DDBJ databases">
        <title>Genomic Encyclopedia of Archaeal and Bacterial Type Strains, Phase II (KMG-II): from individual species to whole genera.</title>
        <authorList>
            <person name="Goeker M."/>
        </authorList>
    </citation>
    <scope>NUCLEOTIDE SEQUENCE [LARGE SCALE GENOMIC DNA]</scope>
    <source>
        <strain evidence="1 2">DSM 18101</strain>
    </source>
</reference>
<dbReference type="AlphaFoldDB" id="A0A4Q7XYW5"/>
<evidence type="ECO:0000313" key="1">
    <source>
        <dbReference type="EMBL" id="RZU28971.1"/>
    </source>
</evidence>
<dbReference type="EMBL" id="SHKW01000008">
    <property type="protein sequence ID" value="RZU28971.1"/>
    <property type="molecule type" value="Genomic_DNA"/>
</dbReference>
<name>A0A4Q7XYW5_9BACT</name>
<dbReference type="Proteomes" id="UP000292958">
    <property type="component" value="Unassembled WGS sequence"/>
</dbReference>
<protein>
    <submittedName>
        <fullName evidence="1">Uncharacterized protein</fullName>
    </submittedName>
</protein>
<evidence type="ECO:0000313" key="2">
    <source>
        <dbReference type="Proteomes" id="UP000292958"/>
    </source>
</evidence>
<gene>
    <name evidence="1" type="ORF">BDD14_6557</name>
</gene>
<keyword evidence="2" id="KW-1185">Reference proteome</keyword>
<sequence length="70" mass="7570">MQNLCRDSLVGFGLFWVPVPETSLAHVAVPISSTGPSIPPYPGAVRVYFVGELKFGNWCGYGLQLASQRS</sequence>
<comment type="caution">
    <text evidence="1">The sequence shown here is derived from an EMBL/GenBank/DDBJ whole genome shotgun (WGS) entry which is preliminary data.</text>
</comment>
<accession>A0A4Q7XYW5</accession>
<proteinExistence type="predicted"/>